<reference evidence="1 2" key="1">
    <citation type="journal article" date="2019" name="Int. J. Syst. Evol. Microbiol.">
        <title>The Global Catalogue of Microorganisms (GCM) 10K type strain sequencing project: providing services to taxonomists for standard genome sequencing and annotation.</title>
        <authorList>
            <consortium name="The Broad Institute Genomics Platform"/>
            <consortium name="The Broad Institute Genome Sequencing Center for Infectious Disease"/>
            <person name="Wu L."/>
            <person name="Ma J."/>
        </authorList>
    </citation>
    <scope>NUCLEOTIDE SEQUENCE [LARGE SCALE GENOMIC DNA]</scope>
    <source>
        <strain evidence="1 2">JCM 4316</strain>
    </source>
</reference>
<comment type="caution">
    <text evidence="1">The sequence shown here is derived from an EMBL/GenBank/DDBJ whole genome shotgun (WGS) entry which is preliminary data.</text>
</comment>
<protein>
    <submittedName>
        <fullName evidence="1">Uncharacterized protein</fullName>
    </submittedName>
</protein>
<gene>
    <name evidence="1" type="ORF">GCM10010246_16490</name>
</gene>
<evidence type="ECO:0000313" key="1">
    <source>
        <dbReference type="EMBL" id="GAA2333576.1"/>
    </source>
</evidence>
<organism evidence="1 2">
    <name type="scientific">Streptomyces cuspidosporus</name>
    <dbReference type="NCBI Taxonomy" id="66882"/>
    <lineage>
        <taxon>Bacteria</taxon>
        <taxon>Bacillati</taxon>
        <taxon>Actinomycetota</taxon>
        <taxon>Actinomycetes</taxon>
        <taxon>Kitasatosporales</taxon>
        <taxon>Streptomycetaceae</taxon>
        <taxon>Streptomyces</taxon>
    </lineage>
</organism>
<dbReference type="EMBL" id="BAAASD010000005">
    <property type="protein sequence ID" value="GAA2333576.1"/>
    <property type="molecule type" value="Genomic_DNA"/>
</dbReference>
<dbReference type="RefSeq" id="WP_346173804.1">
    <property type="nucleotide sequence ID" value="NZ_BAAASD010000005.1"/>
</dbReference>
<proteinExistence type="predicted"/>
<accession>A0ABN3FN01</accession>
<evidence type="ECO:0000313" key="2">
    <source>
        <dbReference type="Proteomes" id="UP001500253"/>
    </source>
</evidence>
<dbReference type="Proteomes" id="UP001500253">
    <property type="component" value="Unassembled WGS sequence"/>
</dbReference>
<keyword evidence="2" id="KW-1185">Reference proteome</keyword>
<sequence length="109" mass="12781">MIRRFLARRRLEIRYWSSWTASRANGRQTGPRPILAVHRLPDPHCPTCGGEGEVRCAGPDPEEPDYDDCHCAPFLPLAWIWLPKAPRWTRRLRRCRWCRNRPCACVAPF</sequence>
<name>A0ABN3FN01_9ACTN</name>